<dbReference type="AlphaFoldDB" id="A0A0E2BKQ0"/>
<comment type="caution">
    <text evidence="2">The sequence shown here is derived from an EMBL/GenBank/DDBJ whole genome shotgun (WGS) entry which is preliminary data.</text>
</comment>
<feature type="domain" description="PIN" evidence="1">
    <location>
        <begin position="5"/>
        <end position="120"/>
    </location>
</feature>
<sequence length="141" mass="16317">MIKAIIDTGPIVAFFDESDAYCKDIRFFLKNFQGRLFSTLAVVTEVSYLLSDHKKIQRSFIEWIEEGAITILNQDNGHFSLIHYFMEKYSDQPMDFADASLVTVSEIYGIKEILTLDRDFLFYKTKKGKTLHVINSQMIPS</sequence>
<accession>A0A0E2BKQ0</accession>
<dbReference type="Gene3D" id="3.40.50.1010">
    <property type="entry name" value="5'-nuclease"/>
    <property type="match status" value="1"/>
</dbReference>
<evidence type="ECO:0000313" key="3">
    <source>
        <dbReference type="Proteomes" id="UP000006329"/>
    </source>
</evidence>
<evidence type="ECO:0000313" key="2">
    <source>
        <dbReference type="EMBL" id="EKO35547.1"/>
    </source>
</evidence>
<name>A0A0E2BKQ0_9LEPT</name>
<dbReference type="RefSeq" id="WP_004484324.1">
    <property type="nucleotide sequence ID" value="NZ_AHON02000013.1"/>
</dbReference>
<dbReference type="SUPFAM" id="SSF88723">
    <property type="entry name" value="PIN domain-like"/>
    <property type="match status" value="1"/>
</dbReference>
<protein>
    <submittedName>
        <fullName evidence="2">PIN domain protein</fullName>
    </submittedName>
</protein>
<evidence type="ECO:0000259" key="1">
    <source>
        <dbReference type="Pfam" id="PF01850"/>
    </source>
</evidence>
<reference evidence="2" key="1">
    <citation type="submission" date="2012-10" db="EMBL/GenBank/DDBJ databases">
        <authorList>
            <person name="Harkins D.M."/>
            <person name="Durkin A.S."/>
            <person name="Brinkac L.M."/>
            <person name="Haft D.H."/>
            <person name="Selengut J.D."/>
            <person name="Sanka R."/>
            <person name="DePew J."/>
            <person name="Purushe J."/>
            <person name="Matthias M.A."/>
            <person name="Vinetz J.M."/>
            <person name="Sutton G.G."/>
            <person name="Nierman W.C."/>
            <person name="Fouts D.E."/>
        </authorList>
    </citation>
    <scope>NUCLEOTIDE SEQUENCE [LARGE SCALE GENOMIC DNA]</scope>
    <source>
        <strain evidence="2">MOR084</strain>
    </source>
</reference>
<dbReference type="EMBL" id="AHON02000013">
    <property type="protein sequence ID" value="EKO35547.1"/>
    <property type="molecule type" value="Genomic_DNA"/>
</dbReference>
<proteinExistence type="predicted"/>
<dbReference type="Pfam" id="PF01850">
    <property type="entry name" value="PIN"/>
    <property type="match status" value="1"/>
</dbReference>
<dbReference type="InterPro" id="IPR029060">
    <property type="entry name" value="PIN-like_dom_sf"/>
</dbReference>
<dbReference type="InterPro" id="IPR002716">
    <property type="entry name" value="PIN_dom"/>
</dbReference>
<keyword evidence="3" id="KW-1185">Reference proteome</keyword>
<dbReference type="Proteomes" id="UP000006329">
    <property type="component" value="Unassembled WGS sequence"/>
</dbReference>
<gene>
    <name evidence="2" type="ORF">LEP1GSC179_0982</name>
</gene>
<organism evidence="2 3">
    <name type="scientific">Leptospira santarosai str. MOR084</name>
    <dbReference type="NCBI Taxonomy" id="1049984"/>
    <lineage>
        <taxon>Bacteria</taxon>
        <taxon>Pseudomonadati</taxon>
        <taxon>Spirochaetota</taxon>
        <taxon>Spirochaetia</taxon>
        <taxon>Leptospirales</taxon>
        <taxon>Leptospiraceae</taxon>
        <taxon>Leptospira</taxon>
    </lineage>
</organism>